<organism evidence="1">
    <name type="scientific">Prunus dulcis</name>
    <name type="common">Almond</name>
    <name type="synonym">Amygdalus dulcis</name>
    <dbReference type="NCBI Taxonomy" id="3755"/>
    <lineage>
        <taxon>Eukaryota</taxon>
        <taxon>Viridiplantae</taxon>
        <taxon>Streptophyta</taxon>
        <taxon>Embryophyta</taxon>
        <taxon>Tracheophyta</taxon>
        <taxon>Spermatophyta</taxon>
        <taxon>Magnoliopsida</taxon>
        <taxon>eudicotyledons</taxon>
        <taxon>Gunneridae</taxon>
        <taxon>Pentapetalae</taxon>
        <taxon>rosids</taxon>
        <taxon>fabids</taxon>
        <taxon>Rosales</taxon>
        <taxon>Rosaceae</taxon>
        <taxon>Amygdaloideae</taxon>
        <taxon>Amygdaleae</taxon>
        <taxon>Prunus</taxon>
    </lineage>
</organism>
<protein>
    <submittedName>
        <fullName evidence="1">Uncharacterized protein</fullName>
    </submittedName>
</protein>
<dbReference type="EMBL" id="AP019303">
    <property type="protein sequence ID" value="BBH07237.1"/>
    <property type="molecule type" value="Genomic_DNA"/>
</dbReference>
<sequence>MDVIASAVSSPRWPRHRHKRTNLQQVLWSYNSISVTIVNPANDRKWSVVSYVFLHGIRANS</sequence>
<reference evidence="1" key="1">
    <citation type="journal article" date="2019" name="Science">
        <title>Mutation of a bHLH transcription factor allowed almond domestication.</title>
        <authorList>
            <person name="Sanchez-Perez R."/>
            <person name="Pavan S."/>
            <person name="Mazzeo R."/>
            <person name="Moldovan C."/>
            <person name="Aiese Cigliano R."/>
            <person name="Del Cueto J."/>
            <person name="Ricciardi F."/>
            <person name="Lotti C."/>
            <person name="Ricciardi L."/>
            <person name="Dicenta F."/>
            <person name="Lopez-Marques R.L."/>
            <person name="Lindberg Moller B."/>
        </authorList>
    </citation>
    <scope>NUCLEOTIDE SEQUENCE</scope>
</reference>
<dbReference type="AlphaFoldDB" id="A0A4Y1RTW5"/>
<evidence type="ECO:0000313" key="1">
    <source>
        <dbReference type="EMBL" id="BBH07237.1"/>
    </source>
</evidence>
<name>A0A4Y1RTW5_PRUDU</name>
<accession>A0A4Y1RTW5</accession>
<proteinExistence type="predicted"/>
<gene>
    <name evidence="1" type="ORF">Prudu_019112</name>
</gene>